<evidence type="ECO:0000256" key="5">
    <source>
        <dbReference type="ARBA" id="ARBA00022801"/>
    </source>
</evidence>
<keyword evidence="6" id="KW-0862">Zinc</keyword>
<evidence type="ECO:0000256" key="2">
    <source>
        <dbReference type="ARBA" id="ARBA00007261"/>
    </source>
</evidence>
<dbReference type="EMBL" id="FPAG01000003">
    <property type="protein sequence ID" value="SFS64922.1"/>
    <property type="molecule type" value="Genomic_DNA"/>
</dbReference>
<evidence type="ECO:0000259" key="11">
    <source>
        <dbReference type="Pfam" id="PF05193"/>
    </source>
</evidence>
<evidence type="ECO:0000313" key="12">
    <source>
        <dbReference type="EMBL" id="SFS64922.1"/>
    </source>
</evidence>
<keyword evidence="4" id="KW-0479">Metal-binding</keyword>
<evidence type="ECO:0000256" key="7">
    <source>
        <dbReference type="ARBA" id="ARBA00023049"/>
    </source>
</evidence>
<dbReference type="GO" id="GO:0046872">
    <property type="term" value="F:metal ion binding"/>
    <property type="evidence" value="ECO:0007669"/>
    <property type="project" value="UniProtKB-KW"/>
</dbReference>
<evidence type="ECO:0000256" key="9">
    <source>
        <dbReference type="SAM" id="SignalP"/>
    </source>
</evidence>
<feature type="chain" id="PRO_5010166098" evidence="9">
    <location>
        <begin position="22"/>
        <end position="928"/>
    </location>
</feature>
<keyword evidence="7" id="KW-0482">Metalloprotease</keyword>
<feature type="domain" description="Peptidase M16 C-terminal" evidence="11">
    <location>
        <begin position="681"/>
        <end position="859"/>
    </location>
</feature>
<feature type="domain" description="Peptidase M16 C-terminal" evidence="11">
    <location>
        <begin position="205"/>
        <end position="385"/>
    </location>
</feature>
<dbReference type="AlphaFoldDB" id="A0A1I6RJP2"/>
<evidence type="ECO:0000256" key="6">
    <source>
        <dbReference type="ARBA" id="ARBA00022833"/>
    </source>
</evidence>
<evidence type="ECO:0000259" key="10">
    <source>
        <dbReference type="Pfam" id="PF00675"/>
    </source>
</evidence>
<evidence type="ECO:0000256" key="1">
    <source>
        <dbReference type="ARBA" id="ARBA00001947"/>
    </source>
</evidence>
<feature type="signal peptide" evidence="9">
    <location>
        <begin position="1"/>
        <end position="21"/>
    </location>
</feature>
<dbReference type="Pfam" id="PF00675">
    <property type="entry name" value="Peptidase_M16"/>
    <property type="match status" value="1"/>
</dbReference>
<dbReference type="Proteomes" id="UP000183209">
    <property type="component" value="Unassembled WGS sequence"/>
</dbReference>
<accession>A0A1I6RJP2</accession>
<dbReference type="Pfam" id="PF05193">
    <property type="entry name" value="Peptidase_M16_C"/>
    <property type="match status" value="2"/>
</dbReference>
<dbReference type="InterPro" id="IPR011765">
    <property type="entry name" value="Pept_M16_N"/>
</dbReference>
<evidence type="ECO:0000256" key="8">
    <source>
        <dbReference type="RuleBase" id="RU004447"/>
    </source>
</evidence>
<dbReference type="Gene3D" id="3.30.830.10">
    <property type="entry name" value="Metalloenzyme, LuxS/M16 peptidase-like"/>
    <property type="match status" value="4"/>
</dbReference>
<dbReference type="GO" id="GO:0006508">
    <property type="term" value="P:proteolysis"/>
    <property type="evidence" value="ECO:0007669"/>
    <property type="project" value="UniProtKB-KW"/>
</dbReference>
<reference evidence="12 13" key="1">
    <citation type="submission" date="2016-10" db="EMBL/GenBank/DDBJ databases">
        <authorList>
            <person name="de Groot N.N."/>
        </authorList>
    </citation>
    <scope>NUCLEOTIDE SEQUENCE [LARGE SCALE GENOMIC DNA]</scope>
    <source>
        <strain evidence="12 13">CGMCC 1.6114</strain>
    </source>
</reference>
<evidence type="ECO:0000313" key="13">
    <source>
        <dbReference type="Proteomes" id="UP000183209"/>
    </source>
</evidence>
<dbReference type="InterPro" id="IPR050626">
    <property type="entry name" value="Peptidase_M16"/>
</dbReference>
<sequence length="928" mass="105090">MRTFTLGLFMLFIVFSIPVQSQDVVPFDTSIRKGVLSNGMHYYIKHNEEPKERASFYFAQNVGSVLEKETQRGLAHFLEHMAFNGTEHYPEKTMLEYLEKNGIKFGSEINAFTSFDKTVYNISKVPVTNPRLIDSTLLVLHDWSGNLSLTDEEIDAERGVINEEWRTRNTPGFRVSERIWTEAVLAGSVYSKRMPIGLMSVVNNFEYDELRDYYKRWYRPDQQAVIVVGDIDVDEMEARIKTLFSTIPLKKNLPVRPEFDIEFDGGTKFMTSTDKEIGTVGIQFYVRNKAKDLKEFEYVDNGIKKSLVSYILNNRYREMTVKPECPALSAGYSYSNFVRPLDILGLSIQPKTGKELESFEFALTELLRFVKFGATESELERAKKSIKNSQLSRLKNKDKISSDSYANSIYSYFFSKDPMPDIDWSVNYLVERLATISNEDLINHVASQYKKEDLVIAVTGPEDKEYPTREAFLEVYDKVHKSDLSPFEDTTSDEPLIAEDLKEQAVVKTEKLSGIDANMYTLSNGAKVVIYPTTYDKDVIYIKGYSPGGTSLLDKEMLPSSNAVTYVASQSGLGNFNKIDLGKKLAGTNTSLGMGLGELSESVSGRSTKSDIEVLFKKLYLSFEAPRFEQEAFVLAMERFKKGIEQKKKNKKSTLQDSISLALSNHNERTLIFDEELLTEINFNKIQEIYKDRFNGVDDFTFVFVGDIDEAHVLKLAQKYIGNIKASGAKESYVDHEYNPAKGKTTVRVKEDMETPQTTVRVIFNGELSYNLKNGLVVNMVGELLKKSCHEVIREEEGGSYGVGASGSLTDIPDERYTVSVGFDCNPDKTDQLIAVVYDELEKMTTAVNLDDLNEVKKSFIKSRTEAVNNNGYWMNVITSNVFYGRKVYSLDEYIALVNAITEKDIKKAAGTIVKKSDIVEGVLVPKN</sequence>
<gene>
    <name evidence="12" type="ORF">SAMN04487906_1118</name>
</gene>
<dbReference type="OrthoDB" id="9811314at2"/>
<dbReference type="PANTHER" id="PTHR43690:SF34">
    <property type="entry name" value="ZINC PROTEASE PQQL-LIKE"/>
    <property type="match status" value="1"/>
</dbReference>
<feature type="domain" description="Peptidase M16 N-terminal" evidence="10">
    <location>
        <begin position="47"/>
        <end position="166"/>
    </location>
</feature>
<evidence type="ECO:0000256" key="3">
    <source>
        <dbReference type="ARBA" id="ARBA00022670"/>
    </source>
</evidence>
<comment type="similarity">
    <text evidence="2 8">Belongs to the peptidase M16 family.</text>
</comment>
<keyword evidence="9" id="KW-0732">Signal</keyword>
<proteinExistence type="inferred from homology"/>
<dbReference type="InterPro" id="IPR007863">
    <property type="entry name" value="Peptidase_M16_C"/>
</dbReference>
<dbReference type="InterPro" id="IPR001431">
    <property type="entry name" value="Pept_M16_Zn_BS"/>
</dbReference>
<dbReference type="PANTHER" id="PTHR43690">
    <property type="entry name" value="NARDILYSIN"/>
    <property type="match status" value="1"/>
</dbReference>
<dbReference type="GO" id="GO:0004222">
    <property type="term" value="F:metalloendopeptidase activity"/>
    <property type="evidence" value="ECO:0007669"/>
    <property type="project" value="InterPro"/>
</dbReference>
<organism evidence="12 13">
    <name type="scientific">Zhouia amylolytica</name>
    <dbReference type="NCBI Taxonomy" id="376730"/>
    <lineage>
        <taxon>Bacteria</taxon>
        <taxon>Pseudomonadati</taxon>
        <taxon>Bacteroidota</taxon>
        <taxon>Flavobacteriia</taxon>
        <taxon>Flavobacteriales</taxon>
        <taxon>Flavobacteriaceae</taxon>
        <taxon>Zhouia</taxon>
    </lineage>
</organism>
<keyword evidence="3 12" id="KW-0645">Protease</keyword>
<keyword evidence="5" id="KW-0378">Hydrolase</keyword>
<comment type="cofactor">
    <cofactor evidence="1">
        <name>Zn(2+)</name>
        <dbReference type="ChEBI" id="CHEBI:29105"/>
    </cofactor>
</comment>
<evidence type="ECO:0000256" key="4">
    <source>
        <dbReference type="ARBA" id="ARBA00022723"/>
    </source>
</evidence>
<dbReference type="RefSeq" id="WP_074977522.1">
    <property type="nucleotide sequence ID" value="NZ_FPAG01000003.1"/>
</dbReference>
<protein>
    <submittedName>
        <fullName evidence="12">Zinc protease</fullName>
    </submittedName>
</protein>
<dbReference type="SUPFAM" id="SSF63411">
    <property type="entry name" value="LuxS/MPP-like metallohydrolase"/>
    <property type="match status" value="4"/>
</dbReference>
<name>A0A1I6RJP2_9FLAO</name>
<dbReference type="PROSITE" id="PS00143">
    <property type="entry name" value="INSULINASE"/>
    <property type="match status" value="1"/>
</dbReference>
<dbReference type="InterPro" id="IPR011249">
    <property type="entry name" value="Metalloenz_LuxS/M16"/>
</dbReference>